<evidence type="ECO:0000313" key="3">
    <source>
        <dbReference type="Proteomes" id="UP000028349"/>
    </source>
</evidence>
<dbReference type="Pfam" id="PF01464">
    <property type="entry name" value="SLT"/>
    <property type="match status" value="1"/>
</dbReference>
<dbReference type="EMBL" id="JPEP01000002">
    <property type="protein sequence ID" value="KEY18970.1"/>
    <property type="molecule type" value="Genomic_DNA"/>
</dbReference>
<accession>A0ABR4TZ71</accession>
<name>A0ABR4TZ71_9FLAO</name>
<organism evidence="2 3">
    <name type="scientific">Kaistella antarctica</name>
    <dbReference type="NCBI Taxonomy" id="266748"/>
    <lineage>
        <taxon>Bacteria</taxon>
        <taxon>Pseudomonadati</taxon>
        <taxon>Bacteroidota</taxon>
        <taxon>Flavobacteriia</taxon>
        <taxon>Flavobacteriales</taxon>
        <taxon>Weeksellaceae</taxon>
        <taxon>Chryseobacterium group</taxon>
        <taxon>Kaistella</taxon>
    </lineage>
</organism>
<gene>
    <name evidence="2" type="ORF">HY04_10980</name>
</gene>
<evidence type="ECO:0000313" key="2">
    <source>
        <dbReference type="EMBL" id="KEY18970.1"/>
    </source>
</evidence>
<protein>
    <submittedName>
        <fullName evidence="2">Lytic murein transglycosylase</fullName>
    </submittedName>
</protein>
<dbReference type="Gene3D" id="1.10.530.10">
    <property type="match status" value="1"/>
</dbReference>
<dbReference type="Proteomes" id="UP000028349">
    <property type="component" value="Unassembled WGS sequence"/>
</dbReference>
<sequence length="298" mass="34511">MRTILKQLFVKYCIFFFAIIFSQNFVAQRLTATDTSEKSVRRYQNVINNNKQLVRFIEYSFTQRGIPKHMRNLAIIESNLDKSQISAAGASGIWQFMIGHANDYGLTESNRADMYKSTKAVTNSLINLYNKYKNWVTVVAAYNCGEGNVNKAMQRAGSKNYTDFNSFLPVETQNHVQKYLNACYATGELNAVLQDYYKTSFKVKETTSKPTVDVKKFKENTLKNRAKIDLLETTINGAYRLDVILKYLKVERIQFLKWNPEMEKNLIQKGETILVLPRNLMDIFTINKYKILTESLKK</sequence>
<proteinExistence type="predicted"/>
<dbReference type="SUPFAM" id="SSF53955">
    <property type="entry name" value="Lysozyme-like"/>
    <property type="match status" value="1"/>
</dbReference>
<dbReference type="InterPro" id="IPR023346">
    <property type="entry name" value="Lysozyme-like_dom_sf"/>
</dbReference>
<feature type="domain" description="Transglycosylase SLT" evidence="1">
    <location>
        <begin position="66"/>
        <end position="163"/>
    </location>
</feature>
<comment type="caution">
    <text evidence="2">The sequence shown here is derived from an EMBL/GenBank/DDBJ whole genome shotgun (WGS) entry which is preliminary data.</text>
</comment>
<evidence type="ECO:0000259" key="1">
    <source>
        <dbReference type="Pfam" id="PF01464"/>
    </source>
</evidence>
<reference evidence="2 3" key="1">
    <citation type="submission" date="2014-07" db="EMBL/GenBank/DDBJ databases">
        <authorList>
            <person name="Pisani N.G."/>
            <person name="Newman J.D."/>
        </authorList>
    </citation>
    <scope>NUCLEOTIDE SEQUENCE [LARGE SCALE GENOMIC DNA]</scope>
    <source>
        <strain evidence="2 3">LMG 24720</strain>
    </source>
</reference>
<dbReference type="InterPro" id="IPR008258">
    <property type="entry name" value="Transglycosylase_SLT_dom_1"/>
</dbReference>
<dbReference type="CDD" id="cd16894">
    <property type="entry name" value="MltD-like"/>
    <property type="match status" value="1"/>
</dbReference>
<keyword evidence="3" id="KW-1185">Reference proteome</keyword>